<dbReference type="RefSeq" id="WP_058351546.1">
    <property type="nucleotide sequence ID" value="NZ_CABMMD010000025.1"/>
</dbReference>
<protein>
    <submittedName>
        <fullName evidence="1">Uncharacterized protein</fullName>
    </submittedName>
</protein>
<dbReference type="EMBL" id="LNAM01000025">
    <property type="protein sequence ID" value="KSV60251.1"/>
    <property type="molecule type" value="Genomic_DNA"/>
</dbReference>
<comment type="caution">
    <text evidence="1">The sequence shown here is derived from an EMBL/GenBank/DDBJ whole genome shotgun (WGS) entry which is preliminary data.</text>
</comment>
<reference evidence="1 2" key="1">
    <citation type="submission" date="2015-11" db="EMBL/GenBank/DDBJ databases">
        <title>Butyribacter intestini gen. nov., sp. nov., a butyric acid-producing bacterium of the family Lachnospiraceae isolated from the human faeces.</title>
        <authorList>
            <person name="Zou Y."/>
            <person name="Xue W."/>
            <person name="Luo G."/>
            <person name="Lv M."/>
        </authorList>
    </citation>
    <scope>NUCLEOTIDE SEQUENCE [LARGE SCALE GENOMIC DNA]</scope>
    <source>
        <strain evidence="1 2">ACET-33324</strain>
    </source>
</reference>
<dbReference type="STRING" id="290052.ASU35_17120"/>
<dbReference type="AlphaFoldDB" id="A0A0V8QI21"/>
<accession>A0A0V8QI21</accession>
<sequence>MTKDEFITLIKVAEAVIKIDQACRSLTNFGLDEGSCNDVFLLWNLLQSNSAQKYKMEGNTELEMQSYRAFTHILENTTLTPEEKYSLLTSDERDDTNG</sequence>
<dbReference type="Proteomes" id="UP000054874">
    <property type="component" value="Unassembled WGS sequence"/>
</dbReference>
<gene>
    <name evidence="1" type="ORF">ASU35_17120</name>
</gene>
<proteinExistence type="predicted"/>
<evidence type="ECO:0000313" key="1">
    <source>
        <dbReference type="EMBL" id="KSV60251.1"/>
    </source>
</evidence>
<organism evidence="1 2">
    <name type="scientific">Acetivibrio ethanolgignens</name>
    <dbReference type="NCBI Taxonomy" id="290052"/>
    <lineage>
        <taxon>Bacteria</taxon>
        <taxon>Bacillati</taxon>
        <taxon>Bacillota</taxon>
        <taxon>Clostridia</taxon>
        <taxon>Eubacteriales</taxon>
        <taxon>Oscillospiraceae</taxon>
        <taxon>Acetivibrio</taxon>
    </lineage>
</organism>
<name>A0A0V8QI21_9FIRM</name>
<keyword evidence="2" id="KW-1185">Reference proteome</keyword>
<evidence type="ECO:0000313" key="2">
    <source>
        <dbReference type="Proteomes" id="UP000054874"/>
    </source>
</evidence>